<dbReference type="HOGENOM" id="CLU_115697_3_0_4"/>
<dbReference type="PANTHER" id="PTHR39426">
    <property type="entry name" value="HOMOLOGY TO DEATH-ON-CURING PROTEIN OF PHAGE P1"/>
    <property type="match status" value="1"/>
</dbReference>
<feature type="domain" description="Fido" evidence="1">
    <location>
        <begin position="1"/>
        <end position="131"/>
    </location>
</feature>
<reference evidence="2 3" key="1">
    <citation type="journal article" date="2014" name="Nat. Commun.">
        <title>Physiological and genomic features of highly alkaliphilic hydrogen-utilizing Betaproteobacteria from a continental serpentinizing site.</title>
        <authorList>
            <person name="Suzuki S."/>
            <person name="Kuenen J.G."/>
            <person name="Schipper K."/>
            <person name="van der Velde S."/>
            <person name="Ishii S."/>
            <person name="Wu A."/>
            <person name="Sorokin D.Y."/>
            <person name="Tenney A."/>
            <person name="Meng X.Y."/>
            <person name="Morrill P.L."/>
            <person name="Kamagata Y."/>
            <person name="Muyzer G."/>
            <person name="Nealson K.H."/>
        </authorList>
    </citation>
    <scope>NUCLEOTIDE SEQUENCE [LARGE SCALE GENOMIC DNA]</scope>
    <source>
        <strain evidence="2 3">B1</strain>
    </source>
</reference>
<organism evidence="2 3">
    <name type="scientific">Serpentinimonas maccroryi</name>
    <dbReference type="NCBI Taxonomy" id="1458426"/>
    <lineage>
        <taxon>Bacteria</taxon>
        <taxon>Pseudomonadati</taxon>
        <taxon>Pseudomonadota</taxon>
        <taxon>Betaproteobacteria</taxon>
        <taxon>Burkholderiales</taxon>
        <taxon>Comamonadaceae</taxon>
        <taxon>Serpentinimonas</taxon>
    </lineage>
</organism>
<dbReference type="InterPro" id="IPR006440">
    <property type="entry name" value="Doc"/>
</dbReference>
<dbReference type="InterPro" id="IPR036597">
    <property type="entry name" value="Fido-like_dom_sf"/>
</dbReference>
<dbReference type="InterPro" id="IPR003812">
    <property type="entry name" value="Fido"/>
</dbReference>
<evidence type="ECO:0000313" key="3">
    <source>
        <dbReference type="Proteomes" id="UP000066014"/>
    </source>
</evidence>
<gene>
    <name evidence="2" type="ORF">SMCB_0007</name>
</gene>
<evidence type="ECO:0000313" key="2">
    <source>
        <dbReference type="EMBL" id="BAO82235.1"/>
    </source>
</evidence>
<dbReference type="InterPro" id="IPR053737">
    <property type="entry name" value="Type_II_TA_Toxin"/>
</dbReference>
<dbReference type="Pfam" id="PF02661">
    <property type="entry name" value="Fic"/>
    <property type="match status" value="1"/>
</dbReference>
<dbReference type="GO" id="GO:0016301">
    <property type="term" value="F:kinase activity"/>
    <property type="evidence" value="ECO:0007669"/>
    <property type="project" value="InterPro"/>
</dbReference>
<dbReference type="STRING" id="1458426.SMCB_0007"/>
<dbReference type="NCBIfam" id="TIGR01550">
    <property type="entry name" value="DOC_P1"/>
    <property type="match status" value="1"/>
</dbReference>
<dbReference type="PROSITE" id="PS51459">
    <property type="entry name" value="FIDO"/>
    <property type="match status" value="1"/>
</dbReference>
<dbReference type="Gene3D" id="1.20.120.1870">
    <property type="entry name" value="Fic/DOC protein, Fido domain"/>
    <property type="match status" value="1"/>
</dbReference>
<name>A0A060NLG6_9BURK</name>
<dbReference type="RefSeq" id="WP_045534141.1">
    <property type="nucleotide sequence ID" value="NZ_AP014569.1"/>
</dbReference>
<dbReference type="OrthoDB" id="9802752at2"/>
<proteinExistence type="predicted"/>
<dbReference type="AlphaFoldDB" id="A0A060NLG6"/>
<dbReference type="SUPFAM" id="SSF140931">
    <property type="entry name" value="Fic-like"/>
    <property type="match status" value="1"/>
</dbReference>
<evidence type="ECO:0000259" key="1">
    <source>
        <dbReference type="PROSITE" id="PS51459"/>
    </source>
</evidence>
<accession>A0A060NLG6</accession>
<protein>
    <submittedName>
        <fullName evidence="2">Prophage maintenance system killer protein</fullName>
    </submittedName>
</protein>
<dbReference type="PANTHER" id="PTHR39426:SF1">
    <property type="entry name" value="HOMOLOGY TO DEATH-ON-CURING PROTEIN OF PHAGE P1"/>
    <property type="match status" value="1"/>
</dbReference>
<sequence>MDEHEGLRYLYFDVAHALQTQRWVIDHSGGLPGVKNVEHLESVLGHIRNGAYYPEMTDKLCHLVFSINKNHSFNDGNKRSSIALGAYFLELNGYDYVVARFVHEMENIAVYVADNVVSKELLRDVIASLLYEDDFSESLKLALITAISNAQTGTDFE</sequence>
<dbReference type="KEGG" id="cbab:SMCB_0007"/>
<keyword evidence="3" id="KW-1185">Reference proteome</keyword>
<dbReference type="Proteomes" id="UP000066014">
    <property type="component" value="Chromosome"/>
</dbReference>
<dbReference type="EMBL" id="AP014569">
    <property type="protein sequence ID" value="BAO82235.1"/>
    <property type="molecule type" value="Genomic_DNA"/>
</dbReference>